<evidence type="ECO:0000256" key="3">
    <source>
        <dbReference type="PROSITE-ProRule" id="PRU00169"/>
    </source>
</evidence>
<dbReference type="InterPro" id="IPR027417">
    <property type="entry name" value="P-loop_NTPase"/>
</dbReference>
<dbReference type="FunFam" id="3.40.50.2300:FF:000374">
    <property type="entry name" value="Type 4 fimbriae expression regulatory protein pilR"/>
    <property type="match status" value="1"/>
</dbReference>
<dbReference type="AlphaFoldDB" id="A0A3M5EGG0"/>
<dbReference type="PROSITE" id="PS00675">
    <property type="entry name" value="SIGMA54_INTERACT_1"/>
    <property type="match status" value="1"/>
</dbReference>
<sequence>MASAVRRRIPRQAAQRQPTAPAARCRRHPDPHGPTSVEPGAEQPGAERSSLQRPGARARPGLAEPRARPGERPAGAGNHRRRSRRTGGQTEQPVRTLLYYRKQRHRPGPLSLPRALREQPGTDRLPQSRGRRRLLPHHLRPPAQTQLTEAARMSRQKALIVDDEPDIRELLEITLGRMKLDTRSARNVKEARELLAREPFDLCLTDMRLPDGSGLDLVQYIQQRHPQTPVAMITAYGSLDTAIQALKAGAFDFLTKPVDLGRLRELVATALRLRNPEAEEAPVDNRLLGESPPMRALRNQIGKLARSQAPVYISGESGSGKELVAR</sequence>
<evidence type="ECO:0000256" key="1">
    <source>
        <dbReference type="ARBA" id="ARBA00022741"/>
    </source>
</evidence>
<dbReference type="InterPro" id="IPR025662">
    <property type="entry name" value="Sigma_54_int_dom_ATP-bd_1"/>
</dbReference>
<feature type="region of interest" description="Disordered" evidence="4">
    <location>
        <begin position="1"/>
        <end position="131"/>
    </location>
</feature>
<dbReference type="InterPro" id="IPR002078">
    <property type="entry name" value="Sigma_54_int"/>
</dbReference>
<dbReference type="EMBL" id="RBSQ01000284">
    <property type="protein sequence ID" value="RMS61372.1"/>
    <property type="molecule type" value="Genomic_DNA"/>
</dbReference>
<dbReference type="CDD" id="cd19926">
    <property type="entry name" value="REC_PilR"/>
    <property type="match status" value="1"/>
</dbReference>
<evidence type="ECO:0000256" key="2">
    <source>
        <dbReference type="ARBA" id="ARBA00022840"/>
    </source>
</evidence>
<feature type="compositionally biased region" description="Low complexity" evidence="4">
    <location>
        <begin position="11"/>
        <end position="23"/>
    </location>
</feature>
<dbReference type="Proteomes" id="UP000270834">
    <property type="component" value="Unassembled WGS sequence"/>
</dbReference>
<evidence type="ECO:0000256" key="4">
    <source>
        <dbReference type="SAM" id="MobiDB-lite"/>
    </source>
</evidence>
<dbReference type="Gene3D" id="3.40.50.2300">
    <property type="match status" value="1"/>
</dbReference>
<dbReference type="InterPro" id="IPR001789">
    <property type="entry name" value="Sig_transdc_resp-reg_receiver"/>
</dbReference>
<dbReference type="SMART" id="SM00448">
    <property type="entry name" value="REC"/>
    <property type="match status" value="1"/>
</dbReference>
<dbReference type="Pfam" id="PF00072">
    <property type="entry name" value="Response_reg"/>
    <property type="match status" value="1"/>
</dbReference>
<feature type="modified residue" description="4-aspartylphosphate" evidence="3">
    <location>
        <position position="206"/>
    </location>
</feature>
<evidence type="ECO:0000313" key="7">
    <source>
        <dbReference type="Proteomes" id="UP000270834"/>
    </source>
</evidence>
<dbReference type="Gene3D" id="3.40.50.300">
    <property type="entry name" value="P-loop containing nucleotide triphosphate hydrolases"/>
    <property type="match status" value="1"/>
</dbReference>
<protein>
    <recommendedName>
        <fullName evidence="5">Response regulatory domain-containing protein</fullName>
    </recommendedName>
</protein>
<dbReference type="InterPro" id="IPR011006">
    <property type="entry name" value="CheY-like_superfamily"/>
</dbReference>
<feature type="compositionally biased region" description="Basic residues" evidence="4">
    <location>
        <begin position="1"/>
        <end position="10"/>
    </location>
</feature>
<comment type="caution">
    <text evidence="6">The sequence shown here is derived from an EMBL/GenBank/DDBJ whole genome shotgun (WGS) entry which is preliminary data.</text>
</comment>
<dbReference type="GO" id="GO:0006355">
    <property type="term" value="P:regulation of DNA-templated transcription"/>
    <property type="evidence" value="ECO:0007669"/>
    <property type="project" value="InterPro"/>
</dbReference>
<keyword evidence="3" id="KW-0597">Phosphoprotein</keyword>
<organism evidence="6 7">
    <name type="scientific">Pseudomonas aeruginosa</name>
    <dbReference type="NCBI Taxonomy" id="287"/>
    <lineage>
        <taxon>Bacteria</taxon>
        <taxon>Pseudomonadati</taxon>
        <taxon>Pseudomonadota</taxon>
        <taxon>Gammaproteobacteria</taxon>
        <taxon>Pseudomonadales</taxon>
        <taxon>Pseudomonadaceae</taxon>
        <taxon>Pseudomonas</taxon>
    </lineage>
</organism>
<feature type="non-terminal residue" evidence="6">
    <location>
        <position position="326"/>
    </location>
</feature>
<feature type="domain" description="Response regulatory" evidence="5">
    <location>
        <begin position="157"/>
        <end position="271"/>
    </location>
</feature>
<reference evidence="6 7" key="1">
    <citation type="submission" date="2018-08" db="EMBL/GenBank/DDBJ databases">
        <title>Recombination of ecologically and evolutionarily significant loci maintains genetic cohesion in the Pseudomonas syringae species complex.</title>
        <authorList>
            <person name="Dillon M."/>
            <person name="Thakur S."/>
            <person name="Almeida R.N.D."/>
            <person name="Weir B.S."/>
            <person name="Guttman D.S."/>
        </authorList>
    </citation>
    <scope>NUCLEOTIDE SEQUENCE [LARGE SCALE GENOMIC DNA]</scope>
    <source>
        <strain evidence="6 7">ICMP 7846</strain>
    </source>
</reference>
<dbReference type="Pfam" id="PF14532">
    <property type="entry name" value="Sigma54_activ_2"/>
    <property type="match status" value="1"/>
</dbReference>
<dbReference type="SUPFAM" id="SSF52172">
    <property type="entry name" value="CheY-like"/>
    <property type="match status" value="1"/>
</dbReference>
<proteinExistence type="predicted"/>
<name>A0A3M5EGG0_PSEAI</name>
<evidence type="ECO:0000259" key="5">
    <source>
        <dbReference type="PROSITE" id="PS50110"/>
    </source>
</evidence>
<dbReference type="PANTHER" id="PTHR32071">
    <property type="entry name" value="TRANSCRIPTIONAL REGULATORY PROTEIN"/>
    <property type="match status" value="1"/>
</dbReference>
<dbReference type="GO" id="GO:0000160">
    <property type="term" value="P:phosphorelay signal transduction system"/>
    <property type="evidence" value="ECO:0007669"/>
    <property type="project" value="InterPro"/>
</dbReference>
<dbReference type="PROSITE" id="PS50110">
    <property type="entry name" value="RESPONSE_REGULATORY"/>
    <property type="match status" value="1"/>
</dbReference>
<keyword evidence="2" id="KW-0067">ATP-binding</keyword>
<evidence type="ECO:0000313" key="6">
    <source>
        <dbReference type="EMBL" id="RMS61372.1"/>
    </source>
</evidence>
<keyword evidence="1" id="KW-0547">Nucleotide-binding</keyword>
<accession>A0A3M5EGG0</accession>
<dbReference type="PANTHER" id="PTHR32071:SF100">
    <property type="entry name" value="RESPONSE REGULATOR PROTEIN PILR"/>
    <property type="match status" value="1"/>
</dbReference>
<dbReference type="GO" id="GO:0005524">
    <property type="term" value="F:ATP binding"/>
    <property type="evidence" value="ECO:0007669"/>
    <property type="project" value="UniProtKB-KW"/>
</dbReference>
<gene>
    <name evidence="6" type="ORF">ALP65_04276</name>
</gene>